<dbReference type="PROSITE" id="PS00217">
    <property type="entry name" value="SUGAR_TRANSPORT_2"/>
    <property type="match status" value="1"/>
</dbReference>
<comment type="similarity">
    <text evidence="2">Belongs to the major facilitator superfamily. Metabolite:H+ Symporter (MHS) family (TC 2.A.1.6) family.</text>
</comment>
<evidence type="ECO:0000256" key="4">
    <source>
        <dbReference type="ARBA" id="ARBA00022475"/>
    </source>
</evidence>
<dbReference type="InterPro" id="IPR051084">
    <property type="entry name" value="H+-coupled_symporters"/>
</dbReference>
<keyword evidence="6" id="KW-0769">Symport</keyword>
<dbReference type="InterPro" id="IPR020846">
    <property type="entry name" value="MFS_dom"/>
</dbReference>
<organism evidence="11 12">
    <name type="scientific">Nonomuraea guangzhouensis</name>
    <dbReference type="NCBI Taxonomy" id="1291555"/>
    <lineage>
        <taxon>Bacteria</taxon>
        <taxon>Bacillati</taxon>
        <taxon>Actinomycetota</taxon>
        <taxon>Actinomycetes</taxon>
        <taxon>Streptosporangiales</taxon>
        <taxon>Streptosporangiaceae</taxon>
        <taxon>Nonomuraea</taxon>
    </lineage>
</organism>
<keyword evidence="12" id="KW-1185">Reference proteome</keyword>
<feature type="transmembrane region" description="Helical" evidence="9">
    <location>
        <begin position="261"/>
        <end position="282"/>
    </location>
</feature>
<dbReference type="Pfam" id="PF07690">
    <property type="entry name" value="MFS_1"/>
    <property type="match status" value="1"/>
</dbReference>
<dbReference type="InterPro" id="IPR011701">
    <property type="entry name" value="MFS"/>
</dbReference>
<dbReference type="EMBL" id="JBHUCM010000045">
    <property type="protein sequence ID" value="MFD1544852.1"/>
    <property type="molecule type" value="Genomic_DNA"/>
</dbReference>
<accession>A0ABW4GU78</accession>
<dbReference type="PANTHER" id="PTHR43528:SF1">
    <property type="entry name" value="ALPHA-KETOGLUTARATE PERMEASE"/>
    <property type="match status" value="1"/>
</dbReference>
<evidence type="ECO:0000256" key="9">
    <source>
        <dbReference type="SAM" id="Phobius"/>
    </source>
</evidence>
<evidence type="ECO:0000256" key="6">
    <source>
        <dbReference type="ARBA" id="ARBA00022847"/>
    </source>
</evidence>
<proteinExistence type="inferred from homology"/>
<keyword evidence="5 9" id="KW-0812">Transmembrane</keyword>
<feature type="transmembrane region" description="Helical" evidence="9">
    <location>
        <begin position="346"/>
        <end position="371"/>
    </location>
</feature>
<name>A0ABW4GU78_9ACTN</name>
<evidence type="ECO:0000313" key="11">
    <source>
        <dbReference type="EMBL" id="MFD1544852.1"/>
    </source>
</evidence>
<feature type="transmembrane region" description="Helical" evidence="9">
    <location>
        <begin position="314"/>
        <end position="334"/>
    </location>
</feature>
<dbReference type="PANTHER" id="PTHR43528">
    <property type="entry name" value="ALPHA-KETOGLUTARATE PERMEASE"/>
    <property type="match status" value="1"/>
</dbReference>
<feature type="transmembrane region" description="Helical" evidence="9">
    <location>
        <begin position="100"/>
        <end position="125"/>
    </location>
</feature>
<evidence type="ECO:0000256" key="3">
    <source>
        <dbReference type="ARBA" id="ARBA00022448"/>
    </source>
</evidence>
<dbReference type="PROSITE" id="PS50850">
    <property type="entry name" value="MFS"/>
    <property type="match status" value="1"/>
</dbReference>
<gene>
    <name evidence="11" type="ORF">ACFSJ0_47960</name>
</gene>
<feature type="transmembrane region" description="Helical" evidence="9">
    <location>
        <begin position="383"/>
        <end position="402"/>
    </location>
</feature>
<feature type="transmembrane region" description="Helical" evidence="9">
    <location>
        <begin position="12"/>
        <end position="30"/>
    </location>
</feature>
<feature type="transmembrane region" description="Helical" evidence="9">
    <location>
        <begin position="137"/>
        <end position="162"/>
    </location>
</feature>
<feature type="transmembrane region" description="Helical" evidence="9">
    <location>
        <begin position="70"/>
        <end position="88"/>
    </location>
</feature>
<feature type="transmembrane region" description="Helical" evidence="9">
    <location>
        <begin position="289"/>
        <end position="308"/>
    </location>
</feature>
<evidence type="ECO:0000256" key="1">
    <source>
        <dbReference type="ARBA" id="ARBA00004651"/>
    </source>
</evidence>
<dbReference type="InterPro" id="IPR005829">
    <property type="entry name" value="Sugar_transporter_CS"/>
</dbReference>
<keyword evidence="7 9" id="KW-1133">Transmembrane helix</keyword>
<feature type="transmembrane region" description="Helical" evidence="9">
    <location>
        <begin position="174"/>
        <end position="193"/>
    </location>
</feature>
<sequence>MVVAALSAVVEWYDFTLYLFMATVIARVFFGHSAASVLTTLALFAIAYLMRPLGALVFGHIGDRYGRRTVLLASMAVMAVAMLETALLPTRAQIGSGAGALLLALRCLVGFSVGGEYIGITAYLLEGAPPRRRGLVVSLAAAASEIGALLAVAVAAITVSLFDGAALDSWGWRLPFLFGALLAAATLVARSTIRESPAFEQEKRAHAGRHAPLRLMLRTQRPGFCRTFAISALASVTYYVGITYVPTYLSSVGGLAERDSLWLSTIAAAVVIVVTPFAGALSDRVGRRFALLLFGVLSLALPVAMFTFMADVTVLRAVTGAVVLAVLAGSIRAVSTAATAEQFPVAGRLSGLAVGATAATTVFGGLTPYLAQAMTDASGWAPAPGVLVAAVAVVVLPVLWWMPETAPVRAVSPRPEASPA</sequence>
<keyword evidence="4" id="KW-1003">Cell membrane</keyword>
<evidence type="ECO:0000256" key="5">
    <source>
        <dbReference type="ARBA" id="ARBA00022692"/>
    </source>
</evidence>
<keyword evidence="3" id="KW-0813">Transport</keyword>
<dbReference type="RefSeq" id="WP_219528843.1">
    <property type="nucleotide sequence ID" value="NZ_JAHKRM010000005.1"/>
</dbReference>
<comment type="caution">
    <text evidence="11">The sequence shown here is derived from an EMBL/GenBank/DDBJ whole genome shotgun (WGS) entry which is preliminary data.</text>
</comment>
<protein>
    <submittedName>
        <fullName evidence="11">MFS transporter</fullName>
    </submittedName>
</protein>
<dbReference type="PROSITE" id="PS00216">
    <property type="entry name" value="SUGAR_TRANSPORT_1"/>
    <property type="match status" value="1"/>
</dbReference>
<reference evidence="12" key="1">
    <citation type="journal article" date="2019" name="Int. J. Syst. Evol. Microbiol.">
        <title>The Global Catalogue of Microorganisms (GCM) 10K type strain sequencing project: providing services to taxonomists for standard genome sequencing and annotation.</title>
        <authorList>
            <consortium name="The Broad Institute Genomics Platform"/>
            <consortium name="The Broad Institute Genome Sequencing Center for Infectious Disease"/>
            <person name="Wu L."/>
            <person name="Ma J."/>
        </authorList>
    </citation>
    <scope>NUCLEOTIDE SEQUENCE [LARGE SCALE GENOMIC DNA]</scope>
    <source>
        <strain evidence="12">CGMCC 1.15399</strain>
    </source>
</reference>
<evidence type="ECO:0000256" key="7">
    <source>
        <dbReference type="ARBA" id="ARBA00022989"/>
    </source>
</evidence>
<feature type="domain" description="Major facilitator superfamily (MFS) profile" evidence="10">
    <location>
        <begin position="1"/>
        <end position="406"/>
    </location>
</feature>
<evidence type="ECO:0000259" key="10">
    <source>
        <dbReference type="PROSITE" id="PS50850"/>
    </source>
</evidence>
<comment type="subcellular location">
    <subcellularLocation>
        <location evidence="1">Cell membrane</location>
        <topology evidence="1">Multi-pass membrane protein</topology>
    </subcellularLocation>
</comment>
<dbReference type="Proteomes" id="UP001597097">
    <property type="component" value="Unassembled WGS sequence"/>
</dbReference>
<keyword evidence="8 9" id="KW-0472">Membrane</keyword>
<feature type="transmembrane region" description="Helical" evidence="9">
    <location>
        <begin position="223"/>
        <end position="241"/>
    </location>
</feature>
<evidence type="ECO:0000313" key="12">
    <source>
        <dbReference type="Proteomes" id="UP001597097"/>
    </source>
</evidence>
<evidence type="ECO:0000256" key="8">
    <source>
        <dbReference type="ARBA" id="ARBA00023136"/>
    </source>
</evidence>
<feature type="transmembrane region" description="Helical" evidence="9">
    <location>
        <begin position="36"/>
        <end position="58"/>
    </location>
</feature>
<evidence type="ECO:0000256" key="2">
    <source>
        <dbReference type="ARBA" id="ARBA00008240"/>
    </source>
</evidence>